<keyword evidence="1" id="KW-1133">Transmembrane helix</keyword>
<dbReference type="AlphaFoldDB" id="A0A914WRG4"/>
<keyword evidence="2" id="KW-1185">Reference proteome</keyword>
<keyword evidence="1" id="KW-0472">Membrane</keyword>
<organism evidence="2 3">
    <name type="scientific">Plectus sambesii</name>
    <dbReference type="NCBI Taxonomy" id="2011161"/>
    <lineage>
        <taxon>Eukaryota</taxon>
        <taxon>Metazoa</taxon>
        <taxon>Ecdysozoa</taxon>
        <taxon>Nematoda</taxon>
        <taxon>Chromadorea</taxon>
        <taxon>Plectida</taxon>
        <taxon>Plectina</taxon>
        <taxon>Plectoidea</taxon>
        <taxon>Plectidae</taxon>
        <taxon>Plectus</taxon>
    </lineage>
</organism>
<dbReference type="Proteomes" id="UP000887566">
    <property type="component" value="Unplaced"/>
</dbReference>
<dbReference type="WBParaSite" id="PSAMB.scaffold497size49326.g6350.t1">
    <property type="protein sequence ID" value="PSAMB.scaffold497size49326.g6350.t1"/>
    <property type="gene ID" value="PSAMB.scaffold497size49326.g6350"/>
</dbReference>
<protein>
    <submittedName>
        <fullName evidence="3">Uncharacterized protein</fullName>
    </submittedName>
</protein>
<evidence type="ECO:0000313" key="2">
    <source>
        <dbReference type="Proteomes" id="UP000887566"/>
    </source>
</evidence>
<proteinExistence type="predicted"/>
<name>A0A914WRG4_9BILA</name>
<accession>A0A914WRG4</accession>
<keyword evidence="1" id="KW-0812">Transmembrane</keyword>
<feature type="transmembrane region" description="Helical" evidence="1">
    <location>
        <begin position="72"/>
        <end position="94"/>
    </location>
</feature>
<evidence type="ECO:0000313" key="3">
    <source>
        <dbReference type="WBParaSite" id="PSAMB.scaffold497size49326.g6350.t1"/>
    </source>
</evidence>
<sequence length="108" mass="11946">MSQPDGVSCEILLIGGFYHSRSPRNSNNVAACAAEHCELLTALNGSMAPAVANWFTALMTESEKKSPRRWDMGFGFVMLCARNGVLEGGFVWVLERARERRESRPLAI</sequence>
<reference evidence="3" key="1">
    <citation type="submission" date="2022-11" db="UniProtKB">
        <authorList>
            <consortium name="WormBaseParasite"/>
        </authorList>
    </citation>
    <scope>IDENTIFICATION</scope>
</reference>
<evidence type="ECO:0000256" key="1">
    <source>
        <dbReference type="SAM" id="Phobius"/>
    </source>
</evidence>